<dbReference type="CDD" id="cd12871">
    <property type="entry name" value="Bacuni_01323_like"/>
    <property type="match status" value="1"/>
</dbReference>
<name>A0A948TLU8_9BACT</name>
<keyword evidence="1" id="KW-0732">Signal</keyword>
<protein>
    <recommendedName>
        <fullName evidence="2">BACON domain-containing protein</fullName>
    </recommendedName>
</protein>
<proteinExistence type="predicted"/>
<reference evidence="3" key="2">
    <citation type="submission" date="2021-04" db="EMBL/GenBank/DDBJ databases">
        <authorList>
            <person name="Gilroy R."/>
        </authorList>
    </citation>
    <scope>NUCLEOTIDE SEQUENCE</scope>
    <source>
        <strain evidence="3">8470</strain>
    </source>
</reference>
<dbReference type="AlphaFoldDB" id="A0A948TLU8"/>
<gene>
    <name evidence="3" type="ORF">H9928_04385</name>
</gene>
<feature type="signal peptide" evidence="1">
    <location>
        <begin position="1"/>
        <end position="18"/>
    </location>
</feature>
<comment type="caution">
    <text evidence="3">The sequence shown here is derived from an EMBL/GenBank/DDBJ whole genome shotgun (WGS) entry which is preliminary data.</text>
</comment>
<dbReference type="InterPro" id="IPR024361">
    <property type="entry name" value="BACON"/>
</dbReference>
<feature type="domain" description="BACON" evidence="2">
    <location>
        <begin position="77"/>
        <end position="127"/>
    </location>
</feature>
<organism evidence="3 4">
    <name type="scientific">Candidatus Phocaeicola excrementipullorum</name>
    <dbReference type="NCBI Taxonomy" id="2838731"/>
    <lineage>
        <taxon>Bacteria</taxon>
        <taxon>Pseudomonadati</taxon>
        <taxon>Bacteroidota</taxon>
        <taxon>Bacteroidia</taxon>
        <taxon>Bacteroidales</taxon>
        <taxon>Bacteroidaceae</taxon>
        <taxon>Phocaeicola</taxon>
    </lineage>
</organism>
<evidence type="ECO:0000313" key="3">
    <source>
        <dbReference type="EMBL" id="MBU3855788.1"/>
    </source>
</evidence>
<dbReference type="Pfam" id="PF13004">
    <property type="entry name" value="BACON"/>
    <property type="match status" value="1"/>
</dbReference>
<evidence type="ECO:0000313" key="4">
    <source>
        <dbReference type="Proteomes" id="UP000784286"/>
    </source>
</evidence>
<evidence type="ECO:0000256" key="1">
    <source>
        <dbReference type="SAM" id="SignalP"/>
    </source>
</evidence>
<accession>A0A948TLU8</accession>
<dbReference type="InterPro" id="IPR013783">
    <property type="entry name" value="Ig-like_fold"/>
</dbReference>
<dbReference type="Gene3D" id="2.60.40.10">
    <property type="entry name" value="Immunoglobulins"/>
    <property type="match status" value="1"/>
</dbReference>
<dbReference type="PROSITE" id="PS51257">
    <property type="entry name" value="PROKAR_LIPOPROTEIN"/>
    <property type="match status" value="1"/>
</dbReference>
<sequence length="470" mass="53082">MKKLLLQGICLILMLAGAGCSEEEETIKSLILTEGTQTTQTVYADQTSGTGGGISFTATTDWTATVTDVTSRAETGSVTWLTLSQYSGGPGEYTLTLTLTTNLTGSTRKAQIEIRCGNDVITITVEQRAENADGNMPEAPIESVTYPAKVSKISYRPSCWSEYTGSDDDLNFDLEFKYDSEGRVAEYIYSINDSDYLGKMTTSFDYSIVGEIRATEKFNDSDEEHYTLVLGSNGYVSKMETKATDYNPAITYNFSYDDTDHLSEITWETSYGSQYSLKYTYKNGAAEYTYLWYDDSTSGRREENENKYGTTPNNTLNIDPNILFESMEYPSYTSDGPECLDYLALLRFIGKRSDYYVSHHEDEIAYESEMAQGYPAEMIGKKIRKTYSTSDLDTDDLAYDLSENGRINSITKTEHVTKKEWEYYIKVLDRLLYPEDPERGYDYERVEGSDKLISTSNGTNTYTYTFTYAN</sequence>
<reference evidence="3" key="1">
    <citation type="journal article" date="2021" name="PeerJ">
        <title>Extensive microbial diversity within the chicken gut microbiome revealed by metagenomics and culture.</title>
        <authorList>
            <person name="Gilroy R."/>
            <person name="Ravi A."/>
            <person name="Getino M."/>
            <person name="Pursley I."/>
            <person name="Horton D.L."/>
            <person name="Alikhan N.F."/>
            <person name="Baker D."/>
            <person name="Gharbi K."/>
            <person name="Hall N."/>
            <person name="Watson M."/>
            <person name="Adriaenssens E.M."/>
            <person name="Foster-Nyarko E."/>
            <person name="Jarju S."/>
            <person name="Secka A."/>
            <person name="Antonio M."/>
            <person name="Oren A."/>
            <person name="Chaudhuri R.R."/>
            <person name="La Ragione R."/>
            <person name="Hildebrand F."/>
            <person name="Pallen M.J."/>
        </authorList>
    </citation>
    <scope>NUCLEOTIDE SEQUENCE</scope>
    <source>
        <strain evidence="3">8470</strain>
    </source>
</reference>
<evidence type="ECO:0000259" key="2">
    <source>
        <dbReference type="Pfam" id="PF13004"/>
    </source>
</evidence>
<dbReference type="EMBL" id="JAHLFJ010000043">
    <property type="protein sequence ID" value="MBU3855788.1"/>
    <property type="molecule type" value="Genomic_DNA"/>
</dbReference>
<feature type="chain" id="PRO_5038013896" description="BACON domain-containing protein" evidence="1">
    <location>
        <begin position="19"/>
        <end position="470"/>
    </location>
</feature>
<dbReference type="Proteomes" id="UP000784286">
    <property type="component" value="Unassembled WGS sequence"/>
</dbReference>